<keyword evidence="4" id="KW-0804">Transcription</keyword>
<dbReference type="InterPro" id="IPR036388">
    <property type="entry name" value="WH-like_DNA-bd_sf"/>
</dbReference>
<dbReference type="InterPro" id="IPR005119">
    <property type="entry name" value="LysR_subst-bd"/>
</dbReference>
<keyword evidence="2" id="KW-0805">Transcription regulation</keyword>
<sequence length="303" mass="34670">MRIQQLRYLEKVVESGSMTQAAKELFIAQPTLSNAIKQLEKDVGITILARSSKGVVLTDDGQEFMQYARQILDQVDLLDRRYHEDASAPKIFSVSAQHYAFAVDAFVHLLREIGKDDYQATFKETKTYDAIDDVANLRSEVGIVYLSEYNHQVLQGVFSEKDLLFFPLYKTSPYVFLCKSHPLAKKKLIRLKDLLPYPKLAYDQGKHNSFYYWEETLADRKSPKSIMVSDRATLFNLLIGLNGYTISSGIINADLNGDQIIARPLAYDEYIQIGYIINRHHHLSPTAEKYIALLKESISKHHN</sequence>
<protein>
    <submittedName>
        <fullName evidence="6">LysR family transcriptional regulator</fullName>
    </submittedName>
</protein>
<dbReference type="PRINTS" id="PR00039">
    <property type="entry name" value="HTHLYSR"/>
</dbReference>
<evidence type="ECO:0000256" key="1">
    <source>
        <dbReference type="ARBA" id="ARBA00009437"/>
    </source>
</evidence>
<dbReference type="PROSITE" id="PS50931">
    <property type="entry name" value="HTH_LYSR"/>
    <property type="match status" value="1"/>
</dbReference>
<dbReference type="AlphaFoldDB" id="A0A6A8MFJ7"/>
<dbReference type="PANTHER" id="PTHR30346:SF0">
    <property type="entry name" value="HCA OPERON TRANSCRIPTIONAL ACTIVATOR HCAR"/>
    <property type="match status" value="1"/>
</dbReference>
<dbReference type="GO" id="GO:0003677">
    <property type="term" value="F:DNA binding"/>
    <property type="evidence" value="ECO:0007669"/>
    <property type="project" value="UniProtKB-KW"/>
</dbReference>
<dbReference type="Gene3D" id="1.10.10.10">
    <property type="entry name" value="Winged helix-like DNA-binding domain superfamily/Winged helix DNA-binding domain"/>
    <property type="match status" value="1"/>
</dbReference>
<proteinExistence type="inferred from homology"/>
<gene>
    <name evidence="6" type="ORF">FYJ62_08120</name>
</gene>
<dbReference type="CDD" id="cd05466">
    <property type="entry name" value="PBP2_LTTR_substrate"/>
    <property type="match status" value="1"/>
</dbReference>
<dbReference type="RefSeq" id="WP_154549193.1">
    <property type="nucleotide sequence ID" value="NZ_VUMX01000023.1"/>
</dbReference>
<feature type="domain" description="HTH lysR-type" evidence="5">
    <location>
        <begin position="1"/>
        <end position="58"/>
    </location>
</feature>
<organism evidence="6 7">
    <name type="scientific">Lactobacillus porci</name>
    <dbReference type="NCBI Taxonomy" id="2012477"/>
    <lineage>
        <taxon>Bacteria</taxon>
        <taxon>Bacillati</taxon>
        <taxon>Bacillota</taxon>
        <taxon>Bacilli</taxon>
        <taxon>Lactobacillales</taxon>
        <taxon>Lactobacillaceae</taxon>
        <taxon>Lactobacillus</taxon>
    </lineage>
</organism>
<evidence type="ECO:0000259" key="5">
    <source>
        <dbReference type="PROSITE" id="PS50931"/>
    </source>
</evidence>
<dbReference type="PANTHER" id="PTHR30346">
    <property type="entry name" value="TRANSCRIPTIONAL DUAL REGULATOR HCAR-RELATED"/>
    <property type="match status" value="1"/>
</dbReference>
<dbReference type="FunFam" id="1.10.10.10:FF:000001">
    <property type="entry name" value="LysR family transcriptional regulator"/>
    <property type="match status" value="1"/>
</dbReference>
<dbReference type="Pfam" id="PF03466">
    <property type="entry name" value="LysR_substrate"/>
    <property type="match status" value="1"/>
</dbReference>
<comment type="similarity">
    <text evidence="1">Belongs to the LysR transcriptional regulatory family.</text>
</comment>
<dbReference type="Pfam" id="PF00126">
    <property type="entry name" value="HTH_1"/>
    <property type="match status" value="1"/>
</dbReference>
<dbReference type="GO" id="GO:0003700">
    <property type="term" value="F:DNA-binding transcription factor activity"/>
    <property type="evidence" value="ECO:0007669"/>
    <property type="project" value="InterPro"/>
</dbReference>
<dbReference type="EMBL" id="VUMX01000023">
    <property type="protein sequence ID" value="MST87588.1"/>
    <property type="molecule type" value="Genomic_DNA"/>
</dbReference>
<reference evidence="6 7" key="1">
    <citation type="submission" date="2019-08" db="EMBL/GenBank/DDBJ databases">
        <title>In-depth cultivation of the pig gut microbiome towards novel bacterial diversity and tailored functional studies.</title>
        <authorList>
            <person name="Wylensek D."/>
            <person name="Hitch T.C.A."/>
            <person name="Clavel T."/>
        </authorList>
    </citation>
    <scope>NUCLEOTIDE SEQUENCE [LARGE SCALE GENOMIC DNA]</scope>
    <source>
        <strain evidence="6 7">Bifido-178-WT-2B</strain>
    </source>
</reference>
<dbReference type="SUPFAM" id="SSF46785">
    <property type="entry name" value="Winged helix' DNA-binding domain"/>
    <property type="match status" value="1"/>
</dbReference>
<evidence type="ECO:0000256" key="3">
    <source>
        <dbReference type="ARBA" id="ARBA00023125"/>
    </source>
</evidence>
<dbReference type="OrthoDB" id="9803735at2"/>
<dbReference type="Gene3D" id="3.40.190.290">
    <property type="match status" value="1"/>
</dbReference>
<comment type="caution">
    <text evidence="6">The sequence shown here is derived from an EMBL/GenBank/DDBJ whole genome shotgun (WGS) entry which is preliminary data.</text>
</comment>
<dbReference type="InterPro" id="IPR000847">
    <property type="entry name" value="LysR_HTH_N"/>
</dbReference>
<dbReference type="GO" id="GO:0032993">
    <property type="term" value="C:protein-DNA complex"/>
    <property type="evidence" value="ECO:0007669"/>
    <property type="project" value="TreeGrafter"/>
</dbReference>
<accession>A0A6A8MFJ7</accession>
<evidence type="ECO:0000256" key="4">
    <source>
        <dbReference type="ARBA" id="ARBA00023163"/>
    </source>
</evidence>
<dbReference type="SUPFAM" id="SSF53850">
    <property type="entry name" value="Periplasmic binding protein-like II"/>
    <property type="match status" value="1"/>
</dbReference>
<keyword evidence="7" id="KW-1185">Reference proteome</keyword>
<keyword evidence="3" id="KW-0238">DNA-binding</keyword>
<evidence type="ECO:0000313" key="7">
    <source>
        <dbReference type="Proteomes" id="UP000438120"/>
    </source>
</evidence>
<evidence type="ECO:0000313" key="6">
    <source>
        <dbReference type="EMBL" id="MST87588.1"/>
    </source>
</evidence>
<dbReference type="Proteomes" id="UP000438120">
    <property type="component" value="Unassembled WGS sequence"/>
</dbReference>
<name>A0A6A8MFJ7_9LACO</name>
<dbReference type="InterPro" id="IPR036390">
    <property type="entry name" value="WH_DNA-bd_sf"/>
</dbReference>
<evidence type="ECO:0000256" key="2">
    <source>
        <dbReference type="ARBA" id="ARBA00023015"/>
    </source>
</evidence>